<dbReference type="PANTHER" id="PTHR46034:SF12">
    <property type="entry name" value="B2 PROTEIN"/>
    <property type="match status" value="1"/>
</dbReference>
<organism evidence="2 3">
    <name type="scientific">Malus baccata</name>
    <name type="common">Siberian crab apple</name>
    <name type="synonym">Pyrus baccata</name>
    <dbReference type="NCBI Taxonomy" id="106549"/>
    <lineage>
        <taxon>Eukaryota</taxon>
        <taxon>Viridiplantae</taxon>
        <taxon>Streptophyta</taxon>
        <taxon>Embryophyta</taxon>
        <taxon>Tracheophyta</taxon>
        <taxon>Spermatophyta</taxon>
        <taxon>Magnoliopsida</taxon>
        <taxon>eudicotyledons</taxon>
        <taxon>Gunneridae</taxon>
        <taxon>Pentapetalae</taxon>
        <taxon>rosids</taxon>
        <taxon>fabids</taxon>
        <taxon>Rosales</taxon>
        <taxon>Rosaceae</taxon>
        <taxon>Amygdaloideae</taxon>
        <taxon>Maleae</taxon>
        <taxon>Malus</taxon>
    </lineage>
</organism>
<sequence>MGSLSSFWQLGDELRGQSKVAEDNKWLMAASKLAEQTRVKGERMNNLDLSKGPVEQRARDKFGFQEDNKFESQYFNMLSLDSKVNENVSKISFRNGMYNMNAVYQKNNASIVGNMTGNKYNNKEINNCNNNNNESANTVEKRFKTLPATETLPRNEVLGGYIFVCNNDTMQEDLKRQLFGLPPRYRDSVRAITPGLPLFLYNYTTHQLHGIFEHRKFTDVDYDISLLAASFGGSNIDPTAWEDKKCKGESRFPAQVRIHVRKICKALEEDSFRPVLHHYDGPKFRLELSVPETLNLLDLCEQAGSAA</sequence>
<dbReference type="Pfam" id="PF10539">
    <property type="entry name" value="Dev_Cell_Death"/>
    <property type="match status" value="1"/>
</dbReference>
<dbReference type="EMBL" id="VIEB01000462">
    <property type="protein sequence ID" value="TQD90073.1"/>
    <property type="molecule type" value="Genomic_DNA"/>
</dbReference>
<proteinExistence type="predicted"/>
<dbReference type="Proteomes" id="UP000315295">
    <property type="component" value="Unassembled WGS sequence"/>
</dbReference>
<dbReference type="PROSITE" id="PS51222">
    <property type="entry name" value="DCD"/>
    <property type="match status" value="1"/>
</dbReference>
<reference evidence="2 3" key="1">
    <citation type="journal article" date="2019" name="G3 (Bethesda)">
        <title>Sequencing of a Wild Apple (Malus baccata) Genome Unravels the Differences Between Cultivated and Wild Apple Species Regarding Disease Resistance and Cold Tolerance.</title>
        <authorList>
            <person name="Chen X."/>
        </authorList>
    </citation>
    <scope>NUCLEOTIDE SEQUENCE [LARGE SCALE GENOMIC DNA]</scope>
    <source>
        <strain evidence="3">cv. Shandingzi</strain>
        <tissue evidence="2">Leaves</tissue>
    </source>
</reference>
<keyword evidence="3" id="KW-1185">Reference proteome</keyword>
<dbReference type="STRING" id="106549.A0A540LU80"/>
<name>A0A540LU80_MALBA</name>
<comment type="caution">
    <text evidence="2">The sequence shown here is derived from an EMBL/GenBank/DDBJ whole genome shotgun (WGS) entry which is preliminary data.</text>
</comment>
<evidence type="ECO:0000313" key="2">
    <source>
        <dbReference type="EMBL" id="TQD90073.1"/>
    </source>
</evidence>
<accession>A0A540LU80</accession>
<dbReference type="InterPro" id="IPR013989">
    <property type="entry name" value="Dev_and_cell_death_domain"/>
</dbReference>
<dbReference type="AlphaFoldDB" id="A0A540LU80"/>
<dbReference type="SMART" id="SM00767">
    <property type="entry name" value="DCD"/>
    <property type="match status" value="1"/>
</dbReference>
<dbReference type="GO" id="GO:0034976">
    <property type="term" value="P:response to endoplasmic reticulum stress"/>
    <property type="evidence" value="ECO:0007669"/>
    <property type="project" value="InterPro"/>
</dbReference>
<protein>
    <recommendedName>
        <fullName evidence="1">DCD domain-containing protein</fullName>
    </recommendedName>
</protein>
<feature type="domain" description="DCD" evidence="1">
    <location>
        <begin position="156"/>
        <end position="302"/>
    </location>
</feature>
<evidence type="ECO:0000259" key="1">
    <source>
        <dbReference type="PROSITE" id="PS51222"/>
    </source>
</evidence>
<evidence type="ECO:0000313" key="3">
    <source>
        <dbReference type="Proteomes" id="UP000315295"/>
    </source>
</evidence>
<dbReference type="PANTHER" id="PTHR46034">
    <property type="match status" value="1"/>
</dbReference>
<dbReference type="InterPro" id="IPR044832">
    <property type="entry name" value="NRP-like"/>
</dbReference>
<gene>
    <name evidence="2" type="ORF">C1H46_024388</name>
</gene>